<dbReference type="GO" id="GO:0003677">
    <property type="term" value="F:DNA binding"/>
    <property type="evidence" value="ECO:0007669"/>
    <property type="project" value="UniProtKB-KW"/>
</dbReference>
<dbReference type="RefSeq" id="WP_253019987.1">
    <property type="nucleotide sequence ID" value="NZ_JAJAGH010000007.1"/>
</dbReference>
<dbReference type="GO" id="GO:0003700">
    <property type="term" value="F:DNA-binding transcription factor activity"/>
    <property type="evidence" value="ECO:0007669"/>
    <property type="project" value="InterPro"/>
</dbReference>
<comment type="caution">
    <text evidence="5">The sequence shown here is derived from an EMBL/GenBank/DDBJ whole genome shotgun (WGS) entry which is preliminary data.</text>
</comment>
<dbReference type="CDD" id="cd07377">
    <property type="entry name" value="WHTH_GntR"/>
    <property type="match status" value="1"/>
</dbReference>
<name>A0A9J6QSX9_9FIRM</name>
<dbReference type="PRINTS" id="PR00035">
    <property type="entry name" value="HTHGNTR"/>
</dbReference>
<dbReference type="SMART" id="SM00345">
    <property type="entry name" value="HTH_GNTR"/>
    <property type="match status" value="1"/>
</dbReference>
<reference evidence="5" key="1">
    <citation type="submission" date="2022-09" db="EMBL/GenBank/DDBJ databases">
        <title>Culturomic study of gut microbiota in children with autism spectrum disorder.</title>
        <authorList>
            <person name="Efimov B.A."/>
            <person name="Chaplin A.V."/>
            <person name="Sokolova S.R."/>
            <person name="Pikina A.P."/>
            <person name="Korzhanova M."/>
            <person name="Belova V."/>
            <person name="Korostin D."/>
        </authorList>
    </citation>
    <scope>NUCLEOTIDE SEQUENCE</scope>
    <source>
        <strain evidence="5">ASD5510</strain>
    </source>
</reference>
<evidence type="ECO:0000313" key="6">
    <source>
        <dbReference type="Proteomes" id="UP001065549"/>
    </source>
</evidence>
<dbReference type="PANTHER" id="PTHR43537">
    <property type="entry name" value="TRANSCRIPTIONAL REGULATOR, GNTR FAMILY"/>
    <property type="match status" value="1"/>
</dbReference>
<dbReference type="AlphaFoldDB" id="A0A9J6QSX9"/>
<dbReference type="PROSITE" id="PS50949">
    <property type="entry name" value="HTH_GNTR"/>
    <property type="match status" value="1"/>
</dbReference>
<dbReference type="InterPro" id="IPR036390">
    <property type="entry name" value="WH_DNA-bd_sf"/>
</dbReference>
<dbReference type="InterPro" id="IPR000524">
    <property type="entry name" value="Tscrpt_reg_HTH_GntR"/>
</dbReference>
<dbReference type="Pfam" id="PF07729">
    <property type="entry name" value="FCD"/>
    <property type="match status" value="1"/>
</dbReference>
<dbReference type="Gene3D" id="1.20.120.530">
    <property type="entry name" value="GntR ligand-binding domain-like"/>
    <property type="match status" value="1"/>
</dbReference>
<dbReference type="InterPro" id="IPR011711">
    <property type="entry name" value="GntR_C"/>
</dbReference>
<dbReference type="Pfam" id="PF00392">
    <property type="entry name" value="GntR"/>
    <property type="match status" value="1"/>
</dbReference>
<proteinExistence type="predicted"/>
<dbReference type="InterPro" id="IPR036388">
    <property type="entry name" value="WH-like_DNA-bd_sf"/>
</dbReference>
<dbReference type="EMBL" id="JAOSHN010000003">
    <property type="protein sequence ID" value="MCU7378612.1"/>
    <property type="molecule type" value="Genomic_DNA"/>
</dbReference>
<organism evidence="5 6">
    <name type="scientific">Hominibacterium faecale</name>
    <dbReference type="NCBI Taxonomy" id="2839743"/>
    <lineage>
        <taxon>Bacteria</taxon>
        <taxon>Bacillati</taxon>
        <taxon>Bacillota</taxon>
        <taxon>Clostridia</taxon>
        <taxon>Peptostreptococcales</taxon>
        <taxon>Anaerovoracaceae</taxon>
        <taxon>Hominibacterium</taxon>
    </lineage>
</organism>
<sequence length="232" mass="26650">MKFTKISAPSMKELFVRQLTEAILSGELTVGEKLPAERELAQQMQVSRAVVNSGINELARCGFVEVRPRQGTFVADFRRYGNMDTLIAIMEYNGGQLAEKQARDLLQVRKEMEHLACELAIDCASEEELGKLGTIIGEMKRARTSRQAAELAFQFQHELTYAGGNSMLLLIYYSFKGPAMALWEWFCKRHGMEELCHNYASLYEYVRMRDKRAVHQWIDYYLDGLIKECENP</sequence>
<keyword evidence="6" id="KW-1185">Reference proteome</keyword>
<dbReference type="PANTHER" id="PTHR43537:SF5">
    <property type="entry name" value="UXU OPERON TRANSCRIPTIONAL REGULATOR"/>
    <property type="match status" value="1"/>
</dbReference>
<keyword evidence="3" id="KW-0804">Transcription</keyword>
<dbReference type="SUPFAM" id="SSF48008">
    <property type="entry name" value="GntR ligand-binding domain-like"/>
    <property type="match status" value="1"/>
</dbReference>
<dbReference type="SMART" id="SM00895">
    <property type="entry name" value="FCD"/>
    <property type="match status" value="1"/>
</dbReference>
<protein>
    <submittedName>
        <fullName evidence="5">GntR family transcriptional regulator</fullName>
    </submittedName>
</protein>
<evidence type="ECO:0000256" key="3">
    <source>
        <dbReference type="ARBA" id="ARBA00023163"/>
    </source>
</evidence>
<feature type="domain" description="HTH gntR-type" evidence="4">
    <location>
        <begin position="9"/>
        <end position="77"/>
    </location>
</feature>
<dbReference type="SUPFAM" id="SSF46785">
    <property type="entry name" value="Winged helix' DNA-binding domain"/>
    <property type="match status" value="1"/>
</dbReference>
<gene>
    <name evidence="5" type="ORF">OBO34_09625</name>
</gene>
<evidence type="ECO:0000256" key="2">
    <source>
        <dbReference type="ARBA" id="ARBA00023125"/>
    </source>
</evidence>
<keyword evidence="1" id="KW-0805">Transcription regulation</keyword>
<dbReference type="InterPro" id="IPR008920">
    <property type="entry name" value="TF_FadR/GntR_C"/>
</dbReference>
<accession>A0A9J6QSX9</accession>
<evidence type="ECO:0000256" key="1">
    <source>
        <dbReference type="ARBA" id="ARBA00023015"/>
    </source>
</evidence>
<dbReference type="Proteomes" id="UP001065549">
    <property type="component" value="Unassembled WGS sequence"/>
</dbReference>
<evidence type="ECO:0000259" key="4">
    <source>
        <dbReference type="PROSITE" id="PS50949"/>
    </source>
</evidence>
<evidence type="ECO:0000313" key="5">
    <source>
        <dbReference type="EMBL" id="MCU7378612.1"/>
    </source>
</evidence>
<dbReference type="Gene3D" id="1.10.10.10">
    <property type="entry name" value="Winged helix-like DNA-binding domain superfamily/Winged helix DNA-binding domain"/>
    <property type="match status" value="1"/>
</dbReference>
<keyword evidence="2" id="KW-0238">DNA-binding</keyword>